<dbReference type="STRING" id="5888.A0DZV2"/>
<dbReference type="SMART" id="SM00220">
    <property type="entry name" value="S_TKc"/>
    <property type="match status" value="1"/>
</dbReference>
<evidence type="ECO:0000256" key="15">
    <source>
        <dbReference type="SAM" id="MobiDB-lite"/>
    </source>
</evidence>
<organism evidence="17 18">
    <name type="scientific">Paramecium tetraurelia</name>
    <dbReference type="NCBI Taxonomy" id="5888"/>
    <lineage>
        <taxon>Eukaryota</taxon>
        <taxon>Sar</taxon>
        <taxon>Alveolata</taxon>
        <taxon>Ciliophora</taxon>
        <taxon>Intramacronucleata</taxon>
        <taxon>Oligohymenophorea</taxon>
        <taxon>Peniculida</taxon>
        <taxon>Parameciidae</taxon>
        <taxon>Paramecium</taxon>
    </lineage>
</organism>
<keyword evidence="10 14" id="KW-0067">ATP-binding</keyword>
<evidence type="ECO:0000256" key="14">
    <source>
        <dbReference type="PROSITE-ProRule" id="PRU10141"/>
    </source>
</evidence>
<keyword evidence="4" id="KW-0808">Transferase</keyword>
<dbReference type="Gene3D" id="1.10.510.10">
    <property type="entry name" value="Transferase(Phosphotransferase) domain 1"/>
    <property type="match status" value="1"/>
</dbReference>
<evidence type="ECO:0000256" key="7">
    <source>
        <dbReference type="ARBA" id="ARBA00022741"/>
    </source>
</evidence>
<evidence type="ECO:0000256" key="4">
    <source>
        <dbReference type="ARBA" id="ARBA00022679"/>
    </source>
</evidence>
<dbReference type="GO" id="GO:0007165">
    <property type="term" value="P:signal transduction"/>
    <property type="evidence" value="ECO:0000318"/>
    <property type="project" value="GO_Central"/>
</dbReference>
<dbReference type="Gene3D" id="3.30.200.20">
    <property type="entry name" value="Phosphorylase Kinase, domain 1"/>
    <property type="match status" value="1"/>
</dbReference>
<dbReference type="InterPro" id="IPR017441">
    <property type="entry name" value="Protein_kinase_ATP_BS"/>
</dbReference>
<dbReference type="InterPro" id="IPR011009">
    <property type="entry name" value="Kinase-like_dom_sf"/>
</dbReference>
<evidence type="ECO:0000259" key="16">
    <source>
        <dbReference type="PROSITE" id="PS50011"/>
    </source>
</evidence>
<evidence type="ECO:0000313" key="17">
    <source>
        <dbReference type="EMBL" id="CAK88569.1"/>
    </source>
</evidence>
<comment type="catalytic activity">
    <reaction evidence="12">
        <text>L-threonyl-[protein] + ATP = O-phospho-L-threonyl-[protein] + ADP + H(+)</text>
        <dbReference type="Rhea" id="RHEA:46608"/>
        <dbReference type="Rhea" id="RHEA-COMP:11060"/>
        <dbReference type="Rhea" id="RHEA-COMP:11605"/>
        <dbReference type="ChEBI" id="CHEBI:15378"/>
        <dbReference type="ChEBI" id="CHEBI:30013"/>
        <dbReference type="ChEBI" id="CHEBI:30616"/>
        <dbReference type="ChEBI" id="CHEBI:61977"/>
        <dbReference type="ChEBI" id="CHEBI:456216"/>
        <dbReference type="EC" id="2.7.11.1"/>
    </reaction>
</comment>
<keyword evidence="18" id="KW-1185">Reference proteome</keyword>
<evidence type="ECO:0000256" key="11">
    <source>
        <dbReference type="ARBA" id="ARBA00024334"/>
    </source>
</evidence>
<dbReference type="SUPFAM" id="SSF56112">
    <property type="entry name" value="Protein kinase-like (PK-like)"/>
    <property type="match status" value="1"/>
</dbReference>
<dbReference type="RefSeq" id="XP_001455966.1">
    <property type="nucleotide sequence ID" value="XM_001455929.1"/>
</dbReference>
<dbReference type="OMA" id="KFDSECV"/>
<evidence type="ECO:0000256" key="13">
    <source>
        <dbReference type="ARBA" id="ARBA00048679"/>
    </source>
</evidence>
<comment type="cofactor">
    <cofactor evidence="1">
        <name>Mg(2+)</name>
        <dbReference type="ChEBI" id="CHEBI:18420"/>
    </cofactor>
</comment>
<accession>A0DZV2</accession>
<dbReference type="Proteomes" id="UP000000600">
    <property type="component" value="Unassembled WGS sequence"/>
</dbReference>
<dbReference type="PROSITE" id="PS00107">
    <property type="entry name" value="PROTEIN_KINASE_ATP"/>
    <property type="match status" value="1"/>
</dbReference>
<keyword evidence="5" id="KW-0479">Metal-binding</keyword>
<dbReference type="InterPro" id="IPR008271">
    <property type="entry name" value="Ser/Thr_kinase_AS"/>
</dbReference>
<comment type="catalytic activity">
    <reaction evidence="13">
        <text>L-seryl-[protein] + ATP = O-phospho-L-seryl-[protein] + ADP + H(+)</text>
        <dbReference type="Rhea" id="RHEA:17989"/>
        <dbReference type="Rhea" id="RHEA-COMP:9863"/>
        <dbReference type="Rhea" id="RHEA-COMP:11604"/>
        <dbReference type="ChEBI" id="CHEBI:15378"/>
        <dbReference type="ChEBI" id="CHEBI:29999"/>
        <dbReference type="ChEBI" id="CHEBI:30616"/>
        <dbReference type="ChEBI" id="CHEBI:83421"/>
        <dbReference type="ChEBI" id="CHEBI:456216"/>
        <dbReference type="EC" id="2.7.11.1"/>
    </reaction>
</comment>
<dbReference type="KEGG" id="ptm:GSPATT00021737001"/>
<evidence type="ECO:0000256" key="8">
    <source>
        <dbReference type="ARBA" id="ARBA00022777"/>
    </source>
</evidence>
<evidence type="ECO:0000256" key="9">
    <source>
        <dbReference type="ARBA" id="ARBA00022837"/>
    </source>
</evidence>
<dbReference type="FunFam" id="3.30.200.20:FF:000315">
    <property type="entry name" value="Calcium-dependent protein kinase 3"/>
    <property type="match status" value="1"/>
</dbReference>
<dbReference type="PANTHER" id="PTHR24345:SF0">
    <property type="entry name" value="CELL CYCLE SERINE_THREONINE-PROTEIN KINASE CDC5_MSD2"/>
    <property type="match status" value="1"/>
</dbReference>
<dbReference type="PROSITE" id="PS00108">
    <property type="entry name" value="PROTEIN_KINASE_ST"/>
    <property type="match status" value="1"/>
</dbReference>
<comment type="similarity">
    <text evidence="11">Belongs to the protein kinase superfamily. Ser/Thr protein kinase family. CDPK subfamily.</text>
</comment>
<feature type="region of interest" description="Disordered" evidence="15">
    <location>
        <begin position="404"/>
        <end position="424"/>
    </location>
</feature>
<dbReference type="EMBL" id="CT868650">
    <property type="protein sequence ID" value="CAK88569.1"/>
    <property type="molecule type" value="Genomic_DNA"/>
</dbReference>
<evidence type="ECO:0000256" key="3">
    <source>
        <dbReference type="ARBA" id="ARBA00022527"/>
    </source>
</evidence>
<evidence type="ECO:0000256" key="6">
    <source>
        <dbReference type="ARBA" id="ARBA00022737"/>
    </source>
</evidence>
<reference evidence="17 18" key="1">
    <citation type="journal article" date="2006" name="Nature">
        <title>Global trends of whole-genome duplications revealed by the ciliate Paramecium tetraurelia.</title>
        <authorList>
            <consortium name="Genoscope"/>
            <person name="Aury J.-M."/>
            <person name="Jaillon O."/>
            <person name="Duret L."/>
            <person name="Noel B."/>
            <person name="Jubin C."/>
            <person name="Porcel B.M."/>
            <person name="Segurens B."/>
            <person name="Daubin V."/>
            <person name="Anthouard V."/>
            <person name="Aiach N."/>
            <person name="Arnaiz O."/>
            <person name="Billaut A."/>
            <person name="Beisson J."/>
            <person name="Blanc I."/>
            <person name="Bouhouche K."/>
            <person name="Camara F."/>
            <person name="Duharcourt S."/>
            <person name="Guigo R."/>
            <person name="Gogendeau D."/>
            <person name="Katinka M."/>
            <person name="Keller A.-M."/>
            <person name="Kissmehl R."/>
            <person name="Klotz C."/>
            <person name="Koll F."/>
            <person name="Le Moue A."/>
            <person name="Lepere C."/>
            <person name="Malinsky S."/>
            <person name="Nowacki M."/>
            <person name="Nowak J.K."/>
            <person name="Plattner H."/>
            <person name="Poulain J."/>
            <person name="Ruiz F."/>
            <person name="Serrano V."/>
            <person name="Zagulski M."/>
            <person name="Dessen P."/>
            <person name="Betermier M."/>
            <person name="Weissenbach J."/>
            <person name="Scarpelli C."/>
            <person name="Schachter V."/>
            <person name="Sperling L."/>
            <person name="Meyer E."/>
            <person name="Cohen J."/>
            <person name="Wincker P."/>
        </authorList>
    </citation>
    <scope>NUCLEOTIDE SEQUENCE [LARGE SCALE GENOMIC DNA]</scope>
    <source>
        <strain evidence="17 18">Stock d4-2</strain>
    </source>
</reference>
<dbReference type="InParanoid" id="A0DZV2"/>
<evidence type="ECO:0000256" key="5">
    <source>
        <dbReference type="ARBA" id="ARBA00022723"/>
    </source>
</evidence>
<evidence type="ECO:0000256" key="1">
    <source>
        <dbReference type="ARBA" id="ARBA00001946"/>
    </source>
</evidence>
<feature type="domain" description="Protein kinase" evidence="16">
    <location>
        <begin position="132"/>
        <end position="385"/>
    </location>
</feature>
<dbReference type="GeneID" id="5041751"/>
<dbReference type="HOGENOM" id="CLU_000288_177_1_1"/>
<keyword evidence="8" id="KW-0418">Kinase</keyword>
<keyword evidence="3" id="KW-0723">Serine/threonine-protein kinase</keyword>
<name>A0DZV2_PARTE</name>
<dbReference type="OrthoDB" id="447103at2759"/>
<dbReference type="AlphaFoldDB" id="A0DZV2"/>
<dbReference type="FunFam" id="1.10.510.10:FF:000945">
    <property type="entry name" value="Uncharacterized protein"/>
    <property type="match status" value="1"/>
</dbReference>
<dbReference type="PROSITE" id="PS50011">
    <property type="entry name" value="PROTEIN_KINASE_DOM"/>
    <property type="match status" value="1"/>
</dbReference>
<dbReference type="eggNOG" id="KOG0032">
    <property type="taxonomic scope" value="Eukaryota"/>
</dbReference>
<dbReference type="GO" id="GO:0004674">
    <property type="term" value="F:protein serine/threonine kinase activity"/>
    <property type="evidence" value="ECO:0000318"/>
    <property type="project" value="GO_Central"/>
</dbReference>
<dbReference type="Pfam" id="PF00069">
    <property type="entry name" value="Pkinase"/>
    <property type="match status" value="1"/>
</dbReference>
<protein>
    <recommendedName>
        <fullName evidence="2">non-specific serine/threonine protein kinase</fullName>
        <ecNumber evidence="2">2.7.11.1</ecNumber>
    </recommendedName>
</protein>
<dbReference type="InterPro" id="IPR000719">
    <property type="entry name" value="Prot_kinase_dom"/>
</dbReference>
<evidence type="ECO:0000256" key="12">
    <source>
        <dbReference type="ARBA" id="ARBA00047899"/>
    </source>
</evidence>
<proteinExistence type="inferred from homology"/>
<dbReference type="GO" id="GO:0005524">
    <property type="term" value="F:ATP binding"/>
    <property type="evidence" value="ECO:0007669"/>
    <property type="project" value="UniProtKB-UniRule"/>
</dbReference>
<dbReference type="EC" id="2.7.11.1" evidence="2"/>
<evidence type="ECO:0000256" key="2">
    <source>
        <dbReference type="ARBA" id="ARBA00012513"/>
    </source>
</evidence>
<evidence type="ECO:0000256" key="10">
    <source>
        <dbReference type="ARBA" id="ARBA00022840"/>
    </source>
</evidence>
<keyword evidence="6" id="KW-0677">Repeat</keyword>
<keyword evidence="7 14" id="KW-0547">Nucleotide-binding</keyword>
<sequence>MKSKFSTDTIFLQTDSKFWRNEQIQIRDQEFKEDYFLFYSNTKKTYKNKALKRHGTIIKKLKKNVQLFRCKKGLELWCDVTNAIIEIFEIQHVGQGLRISKNSYSLEFFGYVDGWFKELKKFCIQKQIKNQFIISNKLGCGNYADVHRLIRKSDEKEFAVKIYEKLSNKFDSECVLKELEILRKMDHPNVITVLETFESQKYIFIVTEILISGNLDDVLTKTALSEDDAIKGIFKIIDALTYIHSKGVIHRDIKPENILFRKPNLEEIVISDFGLAEYHNEEGLYKYHRCGTAGNMAPEILKDLSYGYKADCYSVGIIFFQMLTQGQSPFIVEDYQETLQRNEQGLIDFSIVQSSPAVMNLLKQMLDPDPFKRCTLQEARSNMIFKKFNRQTIIIKRKRIQQEHTVSSYSPRSTSIYQSPTNQASPPIPISPSYKYVGFKNLHSIPLRLRSHERKLFSSPNQSNSGANSAKLQIKQKNSNFKINQKNNKTSLYQGMSSNKAI</sequence>
<evidence type="ECO:0000313" key="18">
    <source>
        <dbReference type="Proteomes" id="UP000000600"/>
    </source>
</evidence>
<feature type="binding site" evidence="14">
    <location>
        <position position="161"/>
    </location>
    <ligand>
        <name>ATP</name>
        <dbReference type="ChEBI" id="CHEBI:30616"/>
    </ligand>
</feature>
<dbReference type="PANTHER" id="PTHR24345">
    <property type="entry name" value="SERINE/THREONINE-PROTEIN KINASE PLK"/>
    <property type="match status" value="1"/>
</dbReference>
<keyword evidence="9" id="KW-0106">Calcium</keyword>
<dbReference type="GO" id="GO:0046872">
    <property type="term" value="F:metal ion binding"/>
    <property type="evidence" value="ECO:0007669"/>
    <property type="project" value="UniProtKB-KW"/>
</dbReference>
<gene>
    <name evidence="17" type="ORF">GSPATT00021737001</name>
</gene>